<evidence type="ECO:0000313" key="1">
    <source>
        <dbReference type="EMBL" id="KAF2846733.1"/>
    </source>
</evidence>
<evidence type="ECO:0008006" key="3">
    <source>
        <dbReference type="Google" id="ProtNLM"/>
    </source>
</evidence>
<proteinExistence type="predicted"/>
<name>A0A6A7AUG1_9PLEO</name>
<dbReference type="OrthoDB" id="3694387at2759"/>
<reference evidence="1" key="1">
    <citation type="submission" date="2020-01" db="EMBL/GenBank/DDBJ databases">
        <authorList>
            <consortium name="DOE Joint Genome Institute"/>
            <person name="Haridas S."/>
            <person name="Albert R."/>
            <person name="Binder M."/>
            <person name="Bloem J."/>
            <person name="Labutti K."/>
            <person name="Salamov A."/>
            <person name="Andreopoulos B."/>
            <person name="Baker S.E."/>
            <person name="Barry K."/>
            <person name="Bills G."/>
            <person name="Bluhm B.H."/>
            <person name="Cannon C."/>
            <person name="Castanera R."/>
            <person name="Culley D.E."/>
            <person name="Daum C."/>
            <person name="Ezra D."/>
            <person name="Gonzalez J.B."/>
            <person name="Henrissat B."/>
            <person name="Kuo A."/>
            <person name="Liang C."/>
            <person name="Lipzen A."/>
            <person name="Lutzoni F."/>
            <person name="Magnuson J."/>
            <person name="Mondo S."/>
            <person name="Nolan M."/>
            <person name="Ohm R."/>
            <person name="Pangilinan J."/>
            <person name="Park H.-J."/>
            <person name="Ramirez L."/>
            <person name="Alfaro M."/>
            <person name="Sun H."/>
            <person name="Tritt A."/>
            <person name="Yoshinaga Y."/>
            <person name="Zwiers L.-H."/>
            <person name="Turgeon B.G."/>
            <person name="Goodwin S.B."/>
            <person name="Spatafora J.W."/>
            <person name="Crous P.W."/>
            <person name="Grigoriev I.V."/>
        </authorList>
    </citation>
    <scope>NUCLEOTIDE SEQUENCE</scope>
    <source>
        <strain evidence="1">IPT5</strain>
    </source>
</reference>
<organism evidence="1 2">
    <name type="scientific">Plenodomus tracheiphilus IPT5</name>
    <dbReference type="NCBI Taxonomy" id="1408161"/>
    <lineage>
        <taxon>Eukaryota</taxon>
        <taxon>Fungi</taxon>
        <taxon>Dikarya</taxon>
        <taxon>Ascomycota</taxon>
        <taxon>Pezizomycotina</taxon>
        <taxon>Dothideomycetes</taxon>
        <taxon>Pleosporomycetidae</taxon>
        <taxon>Pleosporales</taxon>
        <taxon>Pleosporineae</taxon>
        <taxon>Leptosphaeriaceae</taxon>
        <taxon>Plenodomus</taxon>
    </lineage>
</organism>
<protein>
    <recommendedName>
        <fullName evidence="3">F-box domain-containing protein</fullName>
    </recommendedName>
</protein>
<keyword evidence="2" id="KW-1185">Reference proteome</keyword>
<sequence>MSPYKKEYLDLPAELREMIMHEYLLVEHDRKGVQEYPDVLTTTSLPPLAHTCKQVYDEVRLLVLRHTSRVELRHDDGQQIPDLCPSTQFRQSLAPFPGNRALAAVKHLSFPHMQPVHGPENASVELAMACRNLRRLDMTIHAENLYRCSLYTLWVKVPLTTRQVVQSFYLQGLLECKGLEEVRLDGVYRRPSAGGVPEDLEPLVGLGKWIMTGLGGERAGKDPVVVELVRRWAVLEFGELVPSERVMFAADMLG</sequence>
<evidence type="ECO:0000313" key="2">
    <source>
        <dbReference type="Proteomes" id="UP000799423"/>
    </source>
</evidence>
<dbReference type="AlphaFoldDB" id="A0A6A7AUG1"/>
<gene>
    <name evidence="1" type="ORF">T440DRAFT_510691</name>
</gene>
<accession>A0A6A7AUG1</accession>
<dbReference type="EMBL" id="MU006332">
    <property type="protein sequence ID" value="KAF2846733.1"/>
    <property type="molecule type" value="Genomic_DNA"/>
</dbReference>
<dbReference type="Proteomes" id="UP000799423">
    <property type="component" value="Unassembled WGS sequence"/>
</dbReference>